<dbReference type="EMBL" id="CM043023">
    <property type="protein sequence ID" value="KAI4454353.1"/>
    <property type="molecule type" value="Genomic_DNA"/>
</dbReference>
<accession>A0ACB9SHS4</accession>
<gene>
    <name evidence="1" type="ORF">MML48_9g00013042</name>
</gene>
<dbReference type="Proteomes" id="UP001056778">
    <property type="component" value="Chromosome 9"/>
</dbReference>
<reference evidence="1" key="1">
    <citation type="submission" date="2022-04" db="EMBL/GenBank/DDBJ databases">
        <title>Chromosome-scale genome assembly of Holotrichia oblita Faldermann.</title>
        <authorList>
            <person name="Rongchong L."/>
        </authorList>
    </citation>
    <scope>NUCLEOTIDE SEQUENCE</scope>
    <source>
        <strain evidence="1">81SQS9</strain>
    </source>
</reference>
<organism evidence="1 2">
    <name type="scientific">Holotrichia oblita</name>
    <name type="common">Chafer beetle</name>
    <dbReference type="NCBI Taxonomy" id="644536"/>
    <lineage>
        <taxon>Eukaryota</taxon>
        <taxon>Metazoa</taxon>
        <taxon>Ecdysozoa</taxon>
        <taxon>Arthropoda</taxon>
        <taxon>Hexapoda</taxon>
        <taxon>Insecta</taxon>
        <taxon>Pterygota</taxon>
        <taxon>Neoptera</taxon>
        <taxon>Endopterygota</taxon>
        <taxon>Coleoptera</taxon>
        <taxon>Polyphaga</taxon>
        <taxon>Scarabaeiformia</taxon>
        <taxon>Scarabaeidae</taxon>
        <taxon>Melolonthinae</taxon>
        <taxon>Holotrichia</taxon>
    </lineage>
</organism>
<name>A0ACB9SHS4_HOLOL</name>
<protein>
    <submittedName>
        <fullName evidence="1">Dna mismatch repair protein mlh pms mutl</fullName>
    </submittedName>
</protein>
<sequence length="760" mass="88237">MENTDEMLQMMKVLTEEIKLIRVGQKEYMKEIIELKKENKDLREKLLELENKITKMEKSTEKLCFKAQEKLQQQKRALRKNNIIIKGLEINEQTVVKEAETLIGNLQDNIKIKEIGLINKQKNIVLVKLSTWEDKKKIMTNKNKLSKSGVKNVYIEDDMTKEERSIQYELRKVAKEMKSKKKIVKMGGKYEDSKLIETLKPTAGTQGTQIIIEDLFYNMNIRKRALKSPAEEYQKITEVVEKYAIHNSDVGFGLRKQGENNDVKTPCSSTKLDNIRLIYGNIIARELIEFSLENDPYKFKVQGYVTNPNYSTKKFIFLLFINHRLVECQALKKCIDQVYTTYLPKNSHPFVYLSLELDPRNVDVNVHPTKHEVHFFNEEQIIELIMAAVETKLLGSNNSRVFYTQAKLPSITKELTLSDNDKTRPVYDKDYVRTDSNEQKITKFFRAPDTINTSVEILNNDVSISEEEQQKPTEESMMRNDEFENMIVETNPKEKSDSKNYNSPEKNSNLSKMSRVETRLRSVLELRIEAEDSTHKVLRELFAQHVFVGCVNPKYSLVQYSTKLYLCNTQRIMQELIYQFILYNFQNFGIIKFSHPLSIKKLALAGLDLAEVGWTSADGDKEQLAQKVAEILTDKGEMLKEYFSVDIDEEGNLNALPLILENHVPDLAGLSTYLIRLASEVNWEVEKECFKTFAIETAVYYSELSDENESCGNSNWQWVTEHVFYPAIKQYFLPPKSFSENASILQIADLPTLYKVFERC</sequence>
<evidence type="ECO:0000313" key="1">
    <source>
        <dbReference type="EMBL" id="KAI4454353.1"/>
    </source>
</evidence>
<comment type="caution">
    <text evidence="1">The sequence shown here is derived from an EMBL/GenBank/DDBJ whole genome shotgun (WGS) entry which is preliminary data.</text>
</comment>
<evidence type="ECO:0000313" key="2">
    <source>
        <dbReference type="Proteomes" id="UP001056778"/>
    </source>
</evidence>
<proteinExistence type="predicted"/>
<keyword evidence="2" id="KW-1185">Reference proteome</keyword>